<keyword evidence="2" id="KW-1185">Reference proteome</keyword>
<evidence type="ECO:0000313" key="1">
    <source>
        <dbReference type="EMBL" id="MBB5803322.1"/>
    </source>
</evidence>
<comment type="caution">
    <text evidence="1">The sequence shown here is derived from an EMBL/GenBank/DDBJ whole genome shotgun (WGS) entry which is preliminary data.</text>
</comment>
<dbReference type="Proteomes" id="UP000552097">
    <property type="component" value="Unassembled WGS sequence"/>
</dbReference>
<dbReference type="AlphaFoldDB" id="A0A7W9M103"/>
<gene>
    <name evidence="1" type="ORF">F4560_003090</name>
</gene>
<evidence type="ECO:0000313" key="2">
    <source>
        <dbReference type="Proteomes" id="UP000552097"/>
    </source>
</evidence>
<sequence length="175" mass="18901">MTVRTTGGTPQDKERGTMRTTKVLARRLVMLFLPVVAAISLVAPASAESNTSTRWLTVGTDGSVSAADTGSPVTPLALTSYISNENATGIGVSKDNVAGNYQAILPGHRRTDGTPLYWSRALSFYIGVGYCADAYYWAGAWRFGAAFRGPLEVFTDQTIPGETVARWAVRYIRRC</sequence>
<dbReference type="RefSeq" id="WP_184920611.1">
    <property type="nucleotide sequence ID" value="NZ_JACHMO010000001.1"/>
</dbReference>
<proteinExistence type="predicted"/>
<protein>
    <submittedName>
        <fullName evidence="1">Uncharacterized protein</fullName>
    </submittedName>
</protein>
<dbReference type="EMBL" id="JACHMO010000001">
    <property type="protein sequence ID" value="MBB5803322.1"/>
    <property type="molecule type" value="Genomic_DNA"/>
</dbReference>
<accession>A0A7W9M103</accession>
<name>A0A7W9M103_9PSEU</name>
<organism evidence="1 2">
    <name type="scientific">Saccharothrix ecbatanensis</name>
    <dbReference type="NCBI Taxonomy" id="1105145"/>
    <lineage>
        <taxon>Bacteria</taxon>
        <taxon>Bacillati</taxon>
        <taxon>Actinomycetota</taxon>
        <taxon>Actinomycetes</taxon>
        <taxon>Pseudonocardiales</taxon>
        <taxon>Pseudonocardiaceae</taxon>
        <taxon>Saccharothrix</taxon>
    </lineage>
</organism>
<reference evidence="1 2" key="1">
    <citation type="submission" date="2020-08" db="EMBL/GenBank/DDBJ databases">
        <title>Sequencing the genomes of 1000 actinobacteria strains.</title>
        <authorList>
            <person name="Klenk H.-P."/>
        </authorList>
    </citation>
    <scope>NUCLEOTIDE SEQUENCE [LARGE SCALE GENOMIC DNA]</scope>
    <source>
        <strain evidence="1 2">DSM 45486</strain>
    </source>
</reference>